<dbReference type="SUPFAM" id="SSF53335">
    <property type="entry name" value="S-adenosyl-L-methionine-dependent methyltransferases"/>
    <property type="match status" value="1"/>
</dbReference>
<dbReference type="EMBL" id="JAPQKL010000008">
    <property type="protein sequence ID" value="KAJ5120382.1"/>
    <property type="molecule type" value="Genomic_DNA"/>
</dbReference>
<dbReference type="RefSeq" id="XP_056516886.1">
    <property type="nucleotide sequence ID" value="XM_056670513.1"/>
</dbReference>
<dbReference type="OrthoDB" id="417125at2759"/>
<feature type="region of interest" description="Disordered" evidence="1">
    <location>
        <begin position="94"/>
        <end position="119"/>
    </location>
</feature>
<dbReference type="Gene3D" id="3.40.50.150">
    <property type="entry name" value="Vaccinia Virus protein VP39"/>
    <property type="match status" value="1"/>
</dbReference>
<gene>
    <name evidence="3" type="ORF">N7515_009770</name>
</gene>
<evidence type="ECO:0000313" key="3">
    <source>
        <dbReference type="EMBL" id="KAJ5120382.1"/>
    </source>
</evidence>
<dbReference type="InterPro" id="IPR029063">
    <property type="entry name" value="SAM-dependent_MTases_sf"/>
</dbReference>
<dbReference type="InterPro" id="IPR002877">
    <property type="entry name" value="RNA_MeTrfase_FtsJ_dom"/>
</dbReference>
<keyword evidence="4" id="KW-1185">Reference proteome</keyword>
<dbReference type="AlphaFoldDB" id="A0A9W9KUF9"/>
<proteinExistence type="predicted"/>
<feature type="domain" description="Ribosomal RNA methyltransferase FtsJ" evidence="2">
    <location>
        <begin position="141"/>
        <end position="340"/>
    </location>
</feature>
<dbReference type="GO" id="GO:0032259">
    <property type="term" value="P:methylation"/>
    <property type="evidence" value="ECO:0007669"/>
    <property type="project" value="InterPro"/>
</dbReference>
<reference evidence="3" key="1">
    <citation type="submission" date="2022-11" db="EMBL/GenBank/DDBJ databases">
        <authorList>
            <person name="Petersen C."/>
        </authorList>
    </citation>
    <scope>NUCLEOTIDE SEQUENCE</scope>
    <source>
        <strain evidence="3">IBT 22155</strain>
    </source>
</reference>
<feature type="region of interest" description="Disordered" evidence="1">
    <location>
        <begin position="1"/>
        <end position="40"/>
    </location>
</feature>
<evidence type="ECO:0000256" key="1">
    <source>
        <dbReference type="SAM" id="MobiDB-lite"/>
    </source>
</evidence>
<accession>A0A9W9KUF9</accession>
<dbReference type="Proteomes" id="UP001149079">
    <property type="component" value="Unassembled WGS sequence"/>
</dbReference>
<dbReference type="GeneID" id="81409684"/>
<reference evidence="3" key="2">
    <citation type="journal article" date="2023" name="IMA Fungus">
        <title>Comparative genomic study of the Penicillium genus elucidates a diverse pangenome and 15 lateral gene transfer events.</title>
        <authorList>
            <person name="Petersen C."/>
            <person name="Sorensen T."/>
            <person name="Nielsen M.R."/>
            <person name="Sondergaard T.E."/>
            <person name="Sorensen J.L."/>
            <person name="Fitzpatrick D.A."/>
            <person name="Frisvad J.C."/>
            <person name="Nielsen K.L."/>
        </authorList>
    </citation>
    <scope>NUCLEOTIDE SEQUENCE</scope>
    <source>
        <strain evidence="3">IBT 22155</strain>
    </source>
</reference>
<sequence length="409" mass="45421">MSSSIHQPPRDGSAQEQANAIPANPNDAGISDEGIPRPPRHELKSVVPYLLNNSPEFRRLIVAKKTVSSHPNPHISPSHLVLCIKMQDQCSHHTTDQDWRVPATPTSTSGPVPANSAEDPTLKLHRTMRAVGRELERCTNAFKLNPALIDENKNNSVPPTILNLCMAPGAFLELAMRQNPTAEVVAFTLPVSQGGYGSVVSPAHPKVNLKFLDITMLAADIGIEDEEIPSDHVDANNFLPRELDEDQLFDLVICDGLVAKNQPRAEYRAHREKRRLLAAQLVLGLSHVKCGGTFIIRLYRLEAWTTVNIVRAFCQFAATLRLYKPKSGNARSGAFYLVAQDIDIDDDVALDVIEEWRWAWQVGTFGTDEEYEKMAREEGPEVDELLEEFGETLVALGERIWTTQAEALD</sequence>
<comment type="caution">
    <text evidence="3">The sequence shown here is derived from an EMBL/GenBank/DDBJ whole genome shotgun (WGS) entry which is preliminary data.</text>
</comment>
<dbReference type="GO" id="GO:0008168">
    <property type="term" value="F:methyltransferase activity"/>
    <property type="evidence" value="ECO:0007669"/>
    <property type="project" value="InterPro"/>
</dbReference>
<evidence type="ECO:0000313" key="4">
    <source>
        <dbReference type="Proteomes" id="UP001149079"/>
    </source>
</evidence>
<organism evidence="3 4">
    <name type="scientific">Penicillium bovifimosum</name>
    <dbReference type="NCBI Taxonomy" id="126998"/>
    <lineage>
        <taxon>Eukaryota</taxon>
        <taxon>Fungi</taxon>
        <taxon>Dikarya</taxon>
        <taxon>Ascomycota</taxon>
        <taxon>Pezizomycotina</taxon>
        <taxon>Eurotiomycetes</taxon>
        <taxon>Eurotiomycetidae</taxon>
        <taxon>Eurotiales</taxon>
        <taxon>Aspergillaceae</taxon>
        <taxon>Penicillium</taxon>
    </lineage>
</organism>
<evidence type="ECO:0000259" key="2">
    <source>
        <dbReference type="Pfam" id="PF01728"/>
    </source>
</evidence>
<dbReference type="Pfam" id="PF01728">
    <property type="entry name" value="FtsJ"/>
    <property type="match status" value="1"/>
</dbReference>
<name>A0A9W9KUF9_9EURO</name>
<protein>
    <recommendedName>
        <fullName evidence="2">Ribosomal RNA methyltransferase FtsJ domain-containing protein</fullName>
    </recommendedName>
</protein>